<name>A0ABV5WDV1_9BACI</name>
<sequence>MKKCYFSNRIYKHKVPHDLNQELSHSLRLYNRAMRTAYAWQTKHLRTGNKPYEGTLHLAIKKRFQLDDYYTNSAVQQANALRTSQKELQALYIKQVDGTIQSIQKKLKKERSKLTALRNMK</sequence>
<evidence type="ECO:0000313" key="1">
    <source>
        <dbReference type="EMBL" id="MFB9758791.1"/>
    </source>
</evidence>
<evidence type="ECO:0008006" key="3">
    <source>
        <dbReference type="Google" id="ProtNLM"/>
    </source>
</evidence>
<comment type="caution">
    <text evidence="1">The sequence shown here is derived from an EMBL/GenBank/DDBJ whole genome shotgun (WGS) entry which is preliminary data.</text>
</comment>
<keyword evidence="2" id="KW-1185">Reference proteome</keyword>
<proteinExistence type="predicted"/>
<dbReference type="EMBL" id="JBHMAF010000041">
    <property type="protein sequence ID" value="MFB9758791.1"/>
    <property type="molecule type" value="Genomic_DNA"/>
</dbReference>
<protein>
    <recommendedName>
        <fullName evidence="3">Transposase</fullName>
    </recommendedName>
</protein>
<accession>A0ABV5WDV1</accession>
<evidence type="ECO:0000313" key="2">
    <source>
        <dbReference type="Proteomes" id="UP001589609"/>
    </source>
</evidence>
<reference evidence="1 2" key="1">
    <citation type="submission" date="2024-09" db="EMBL/GenBank/DDBJ databases">
        <authorList>
            <person name="Sun Q."/>
            <person name="Mori K."/>
        </authorList>
    </citation>
    <scope>NUCLEOTIDE SEQUENCE [LARGE SCALE GENOMIC DNA]</scope>
    <source>
        <strain evidence="1 2">JCM 11201</strain>
    </source>
</reference>
<gene>
    <name evidence="1" type="ORF">ACFFMS_09875</name>
</gene>
<dbReference type="RefSeq" id="WP_379949074.1">
    <property type="nucleotide sequence ID" value="NZ_JBHMAF010000041.1"/>
</dbReference>
<organism evidence="1 2">
    <name type="scientific">Ectobacillus funiculus</name>
    <dbReference type="NCBI Taxonomy" id="137993"/>
    <lineage>
        <taxon>Bacteria</taxon>
        <taxon>Bacillati</taxon>
        <taxon>Bacillota</taxon>
        <taxon>Bacilli</taxon>
        <taxon>Bacillales</taxon>
        <taxon>Bacillaceae</taxon>
        <taxon>Ectobacillus</taxon>
    </lineage>
</organism>
<dbReference type="Proteomes" id="UP001589609">
    <property type="component" value="Unassembled WGS sequence"/>
</dbReference>